<feature type="compositionally biased region" description="Basic and acidic residues" evidence="1">
    <location>
        <begin position="1"/>
        <end position="21"/>
    </location>
</feature>
<name>A0A8J2Q1D4_9HEXA</name>
<reference evidence="2" key="1">
    <citation type="submission" date="2021-06" db="EMBL/GenBank/DDBJ databases">
        <authorList>
            <person name="Hodson N. C."/>
            <person name="Mongue J. A."/>
            <person name="Jaron S. K."/>
        </authorList>
    </citation>
    <scope>NUCLEOTIDE SEQUENCE</scope>
</reference>
<feature type="region of interest" description="Disordered" evidence="1">
    <location>
        <begin position="1"/>
        <end position="29"/>
    </location>
</feature>
<dbReference type="AlphaFoldDB" id="A0A8J2Q1D4"/>
<proteinExistence type="predicted"/>
<keyword evidence="3" id="KW-1185">Reference proteome</keyword>
<gene>
    <name evidence="2" type="ORF">AFUS01_LOCUS39645</name>
</gene>
<sequence length="60" mass="6791">QKEAKQEQKEAFPHAKEKKTQGQECASGDNCMYSNVKVRTEGPVPWQHSNLLNNCNTQSD</sequence>
<evidence type="ECO:0000313" key="3">
    <source>
        <dbReference type="Proteomes" id="UP000708208"/>
    </source>
</evidence>
<evidence type="ECO:0000256" key="1">
    <source>
        <dbReference type="SAM" id="MobiDB-lite"/>
    </source>
</evidence>
<dbReference type="Proteomes" id="UP000708208">
    <property type="component" value="Unassembled WGS sequence"/>
</dbReference>
<comment type="caution">
    <text evidence="2">The sequence shown here is derived from an EMBL/GenBank/DDBJ whole genome shotgun (WGS) entry which is preliminary data.</text>
</comment>
<feature type="non-terminal residue" evidence="2">
    <location>
        <position position="1"/>
    </location>
</feature>
<organism evidence="2 3">
    <name type="scientific">Allacma fusca</name>
    <dbReference type="NCBI Taxonomy" id="39272"/>
    <lineage>
        <taxon>Eukaryota</taxon>
        <taxon>Metazoa</taxon>
        <taxon>Ecdysozoa</taxon>
        <taxon>Arthropoda</taxon>
        <taxon>Hexapoda</taxon>
        <taxon>Collembola</taxon>
        <taxon>Symphypleona</taxon>
        <taxon>Sminthuridae</taxon>
        <taxon>Allacma</taxon>
    </lineage>
</organism>
<dbReference type="EMBL" id="CAJVCH010553024">
    <property type="protein sequence ID" value="CAG7829801.1"/>
    <property type="molecule type" value="Genomic_DNA"/>
</dbReference>
<evidence type="ECO:0000313" key="2">
    <source>
        <dbReference type="EMBL" id="CAG7829801.1"/>
    </source>
</evidence>
<protein>
    <submittedName>
        <fullName evidence="2">Uncharacterized protein</fullName>
    </submittedName>
</protein>
<accession>A0A8J2Q1D4</accession>